<comment type="caution">
    <text evidence="7">The sequence shown here is derived from an EMBL/GenBank/DDBJ whole genome shotgun (WGS) entry which is preliminary data.</text>
</comment>
<evidence type="ECO:0000256" key="2">
    <source>
        <dbReference type="ARBA" id="ARBA00009533"/>
    </source>
</evidence>
<dbReference type="EMBL" id="JAZHYN010000018">
    <property type="protein sequence ID" value="MEF3366465.1"/>
    <property type="molecule type" value="Genomic_DNA"/>
</dbReference>
<dbReference type="InterPro" id="IPR015421">
    <property type="entry name" value="PyrdxlP-dep_Trfase_major"/>
</dbReference>
<evidence type="ECO:0000313" key="7">
    <source>
        <dbReference type="EMBL" id="MEF3366465.1"/>
    </source>
</evidence>
<comment type="cofactor">
    <cofactor evidence="1 6">
        <name>pyridoxal 5'-phosphate</name>
        <dbReference type="ChEBI" id="CHEBI:597326"/>
    </cofactor>
</comment>
<protein>
    <submittedName>
        <fullName evidence="7">Histidine decarboxylase</fullName>
        <ecNumber evidence="7">4.1.1.22</ecNumber>
    </submittedName>
</protein>
<evidence type="ECO:0000256" key="4">
    <source>
        <dbReference type="ARBA" id="ARBA00022898"/>
    </source>
</evidence>
<dbReference type="InterPro" id="IPR015422">
    <property type="entry name" value="PyrdxlP-dep_Trfase_small"/>
</dbReference>
<dbReference type="SUPFAM" id="SSF53383">
    <property type="entry name" value="PLP-dependent transferases"/>
    <property type="match status" value="1"/>
</dbReference>
<accession>A0ABU7XGF6</accession>
<dbReference type="InterPro" id="IPR015424">
    <property type="entry name" value="PyrdxlP-dep_Trfase"/>
</dbReference>
<dbReference type="Gene3D" id="3.40.640.10">
    <property type="entry name" value="Type I PLP-dependent aspartate aminotransferase-like (Major domain)"/>
    <property type="match status" value="1"/>
</dbReference>
<dbReference type="Pfam" id="PF00282">
    <property type="entry name" value="Pyridoxal_deC"/>
    <property type="match status" value="1"/>
</dbReference>
<dbReference type="Proteomes" id="UP001350748">
    <property type="component" value="Unassembled WGS sequence"/>
</dbReference>
<evidence type="ECO:0000256" key="5">
    <source>
        <dbReference type="ARBA" id="ARBA00023239"/>
    </source>
</evidence>
<evidence type="ECO:0000313" key="8">
    <source>
        <dbReference type="Proteomes" id="UP001350748"/>
    </source>
</evidence>
<comment type="similarity">
    <text evidence="2 6">Belongs to the group II decarboxylase family.</text>
</comment>
<dbReference type="Gene3D" id="3.90.1150.10">
    <property type="entry name" value="Aspartate Aminotransferase, domain 1"/>
    <property type="match status" value="1"/>
</dbReference>
<dbReference type="InterPro" id="IPR051151">
    <property type="entry name" value="Group_II_Decarboxylase"/>
</dbReference>
<sequence>MLKTFALEEFAPVPEERGPLAAPPAGALDAAAQARLDRLYEALKRRAAHMLGYPTNFDFDYRELERFFAFSMNNVGDPFEDTLYSVNTHEFEREAIDFFAQLYHIQKPNYWGYVTQGGTEGNMYGLYLAREVCPNGVVYFSEDTHYSVMKIVHVLNLKHIVVRSQKNGEMDYGDFADMLRLNRDKPVIALANIGTTMKGAVDDLGKIRQALHDNAIHHSYIHCDAALFGMTLPFIKDAPAFDFAAGADSIAVSGHKFIGMPTPSGVVIAKRHNVERVKAAIEYIGASDTTIAGSRNGLSSLMLWRAIQALGRKGFEAQVKACLNMADYALARLAEIGWPAWVNPYSNIVVLDRPPREIIRKWQLAVKDDFAHLIMMPHVSKAKIDAFMRDLRRVCPAPEPMPRRSAA</sequence>
<dbReference type="InterPro" id="IPR002129">
    <property type="entry name" value="PyrdxlP-dep_de-COase"/>
</dbReference>
<keyword evidence="4 6" id="KW-0663">Pyridoxal phosphate</keyword>
<dbReference type="NCBIfam" id="NF002748">
    <property type="entry name" value="PRK02769.1"/>
    <property type="match status" value="1"/>
</dbReference>
<proteinExistence type="inferred from homology"/>
<name>A0ABU7XGF6_9HYPH</name>
<dbReference type="PANTHER" id="PTHR46101">
    <property type="match status" value="1"/>
</dbReference>
<dbReference type="RefSeq" id="WP_332081475.1">
    <property type="nucleotide sequence ID" value="NZ_JAZHYN010000018.1"/>
</dbReference>
<evidence type="ECO:0000256" key="3">
    <source>
        <dbReference type="ARBA" id="ARBA00022793"/>
    </source>
</evidence>
<dbReference type="EC" id="4.1.1.22" evidence="7"/>
<evidence type="ECO:0000256" key="1">
    <source>
        <dbReference type="ARBA" id="ARBA00001933"/>
    </source>
</evidence>
<dbReference type="PANTHER" id="PTHR46101:SF2">
    <property type="entry name" value="SERINE DECARBOXYLASE"/>
    <property type="match status" value="1"/>
</dbReference>
<reference evidence="7 8" key="1">
    <citation type="submission" date="2024-02" db="EMBL/GenBank/DDBJ databases">
        <authorList>
            <person name="Grouzdev D."/>
        </authorList>
    </citation>
    <scope>NUCLEOTIDE SEQUENCE [LARGE SCALE GENOMIC DNA]</scope>
    <source>
        <strain evidence="7 8">9N</strain>
    </source>
</reference>
<evidence type="ECO:0000256" key="6">
    <source>
        <dbReference type="RuleBase" id="RU000382"/>
    </source>
</evidence>
<gene>
    <name evidence="7" type="ORF">V3H18_07955</name>
</gene>
<keyword evidence="5 6" id="KW-0456">Lyase</keyword>
<keyword evidence="8" id="KW-1185">Reference proteome</keyword>
<keyword evidence="3" id="KW-0210">Decarboxylase</keyword>
<dbReference type="GO" id="GO:0004398">
    <property type="term" value="F:histidine decarboxylase activity"/>
    <property type="evidence" value="ECO:0007669"/>
    <property type="project" value="UniProtKB-EC"/>
</dbReference>
<organism evidence="7 8">
    <name type="scientific">Methylocystis borbori</name>
    <dbReference type="NCBI Taxonomy" id="3118750"/>
    <lineage>
        <taxon>Bacteria</taxon>
        <taxon>Pseudomonadati</taxon>
        <taxon>Pseudomonadota</taxon>
        <taxon>Alphaproteobacteria</taxon>
        <taxon>Hyphomicrobiales</taxon>
        <taxon>Methylocystaceae</taxon>
        <taxon>Methylocystis</taxon>
    </lineage>
</organism>